<dbReference type="RefSeq" id="WP_011988278.1">
    <property type="nucleotide sequence ID" value="NC_009700.1"/>
</dbReference>
<keyword evidence="2" id="KW-0614">Plasmid</keyword>
<accession>A7GJQ0</accession>
<feature type="transmembrane region" description="Helical" evidence="1">
    <location>
        <begin position="34"/>
        <end position="53"/>
    </location>
</feature>
<evidence type="ECO:0000313" key="3">
    <source>
        <dbReference type="Proteomes" id="UP000002410"/>
    </source>
</evidence>
<reference evidence="3" key="1">
    <citation type="submission" date="2007-06" db="EMBL/GenBank/DDBJ databases">
        <authorList>
            <person name="Brinkac L.M."/>
            <person name="Daugherty S."/>
            <person name="Dodson R.J."/>
            <person name="Madupu R."/>
            <person name="Brown J.L."/>
            <person name="Bruce D."/>
            <person name="Detter C."/>
            <person name="Munk C."/>
            <person name="Smith L.A."/>
            <person name="Smith T.J."/>
            <person name="White O."/>
            <person name="Brettin T.S."/>
        </authorList>
    </citation>
    <scope>NUCLEOTIDE SEQUENCE [LARGE SCALE GENOMIC DNA]</scope>
    <source>
        <strain evidence="3">Langeland / NCTC 10281 / Type F</strain>
        <plasmid evidence="3">pCLI</plasmid>
    </source>
</reference>
<gene>
    <name evidence="2" type="ordered locus">CLI_A0006</name>
</gene>
<proteinExistence type="predicted"/>
<name>A7GJQ0_CLOBL</name>
<geneLocation type="plasmid" evidence="2 3">
    <name>pCLI</name>
</geneLocation>
<evidence type="ECO:0000313" key="2">
    <source>
        <dbReference type="EMBL" id="ABS42929.1"/>
    </source>
</evidence>
<protein>
    <submittedName>
        <fullName evidence="2">Uncharacterized protein</fullName>
    </submittedName>
</protein>
<dbReference type="EMBL" id="CP000729">
    <property type="protein sequence ID" value="ABS42929.1"/>
    <property type="molecule type" value="Genomic_DNA"/>
</dbReference>
<sequence length="58" mass="6162">MENLNLLNIDEKDLLAINGGRPSGMGDMSGAHCAALWLGSVVVGYTTGFYNGYRNAGR</sequence>
<keyword evidence="1" id="KW-1133">Transmembrane helix</keyword>
<dbReference type="HOGENOM" id="CLU_2971200_0_0_9"/>
<keyword evidence="1" id="KW-0472">Membrane</keyword>
<dbReference type="Proteomes" id="UP000002410">
    <property type="component" value="Plasmid pCLI"/>
</dbReference>
<organism evidence="2 3">
    <name type="scientific">Clostridium botulinum (strain Langeland / NCTC 10281 / Type F)</name>
    <dbReference type="NCBI Taxonomy" id="441772"/>
    <lineage>
        <taxon>Bacteria</taxon>
        <taxon>Bacillati</taxon>
        <taxon>Bacillota</taxon>
        <taxon>Clostridia</taxon>
        <taxon>Eubacteriales</taxon>
        <taxon>Clostridiaceae</taxon>
        <taxon>Clostridium</taxon>
    </lineage>
</organism>
<dbReference type="KEGG" id="cbf:CLI_A0006"/>
<evidence type="ECO:0000256" key="1">
    <source>
        <dbReference type="SAM" id="Phobius"/>
    </source>
</evidence>
<keyword evidence="1" id="KW-0812">Transmembrane</keyword>
<dbReference type="AlphaFoldDB" id="A7GJQ0"/>